<dbReference type="GO" id="GO:0009423">
    <property type="term" value="P:chorismate biosynthetic process"/>
    <property type="evidence" value="ECO:0007669"/>
    <property type="project" value="UniProtKB-UniRule"/>
</dbReference>
<dbReference type="GO" id="GO:0009073">
    <property type="term" value="P:aromatic amino acid family biosynthetic process"/>
    <property type="evidence" value="ECO:0007669"/>
    <property type="project" value="UniProtKB-KW"/>
</dbReference>
<comment type="subunit">
    <text evidence="5">Homodimer.</text>
</comment>
<feature type="binding site" evidence="4">
    <location>
        <position position="305"/>
    </location>
    <ligand>
        <name>Mg(2+)</name>
        <dbReference type="ChEBI" id="CHEBI:18420"/>
    </ligand>
</feature>
<dbReference type="PANTHER" id="PTHR21089">
    <property type="entry name" value="SHIKIMATE DEHYDROGENASE"/>
    <property type="match status" value="1"/>
</dbReference>
<dbReference type="InterPro" id="IPR031322">
    <property type="entry name" value="Shikimate/glucono_kinase"/>
</dbReference>
<comment type="function">
    <text evidence="4">Catalyzes the specific phosphorylation of the 3-hydroxyl group of shikimic acid using ATP as a cosubstrate.</text>
</comment>
<feature type="binding site" evidence="5">
    <location>
        <position position="83"/>
    </location>
    <ligand>
        <name>NADP(+)</name>
        <dbReference type="ChEBI" id="CHEBI:58349"/>
    </ligand>
</feature>
<feature type="binding site" evidence="5">
    <location>
        <position position="261"/>
    </location>
    <ligand>
        <name>shikimate</name>
        <dbReference type="ChEBI" id="CHEBI:36208"/>
    </ligand>
</feature>
<feature type="binding site" evidence="4">
    <location>
        <position position="323"/>
    </location>
    <ligand>
        <name>substrate</name>
    </ligand>
</feature>
<comment type="caution">
    <text evidence="4">Lacks conserved residue(s) required for the propagation of feature annotation.</text>
</comment>
<comment type="pathway">
    <text evidence="4">Metabolic intermediate biosynthesis; chorismate biosynthesis; chorismate from D-erythrose 4-phosphate and phosphoenolpyruvate: step 5/7.</text>
</comment>
<dbReference type="InterPro" id="IPR013708">
    <property type="entry name" value="Shikimate_DH-bd_N"/>
</dbReference>
<keyword evidence="4" id="KW-0479">Metal-binding</keyword>
<dbReference type="Pfam" id="PF01488">
    <property type="entry name" value="Shikimate_DH"/>
    <property type="match status" value="1"/>
</dbReference>
<dbReference type="EC" id="2.7.1.71" evidence="4"/>
<comment type="catalytic activity">
    <reaction evidence="3 5">
        <text>shikimate + NADP(+) = 3-dehydroshikimate + NADPH + H(+)</text>
        <dbReference type="Rhea" id="RHEA:17737"/>
        <dbReference type="ChEBI" id="CHEBI:15378"/>
        <dbReference type="ChEBI" id="CHEBI:16630"/>
        <dbReference type="ChEBI" id="CHEBI:36208"/>
        <dbReference type="ChEBI" id="CHEBI:57783"/>
        <dbReference type="ChEBI" id="CHEBI:58349"/>
        <dbReference type="EC" id="1.1.1.25"/>
    </reaction>
</comment>
<dbReference type="GO" id="GO:0004765">
    <property type="term" value="F:shikimate kinase activity"/>
    <property type="evidence" value="ECO:0007669"/>
    <property type="project" value="UniProtKB-UniRule"/>
</dbReference>
<dbReference type="PRINTS" id="PR01100">
    <property type="entry name" value="SHIKIMTKNASE"/>
</dbReference>
<keyword evidence="4" id="KW-0808">Transferase</keyword>
<dbReference type="Proteomes" id="UP000660047">
    <property type="component" value="Unassembled WGS sequence"/>
</dbReference>
<evidence type="ECO:0000259" key="6">
    <source>
        <dbReference type="Pfam" id="PF01488"/>
    </source>
</evidence>
<evidence type="ECO:0000256" key="4">
    <source>
        <dbReference type="HAMAP-Rule" id="MF_00109"/>
    </source>
</evidence>
<comment type="subcellular location">
    <subcellularLocation>
        <location evidence="4">Cytoplasm</location>
    </subcellularLocation>
</comment>
<dbReference type="InterPro" id="IPR022893">
    <property type="entry name" value="Shikimate_DH_fam"/>
</dbReference>
<keyword evidence="4" id="KW-0460">Magnesium</keyword>
<feature type="binding site" evidence="5">
    <location>
        <position position="107"/>
    </location>
    <ligand>
        <name>shikimate</name>
        <dbReference type="ChEBI" id="CHEBI:36208"/>
    </ligand>
</feature>
<keyword evidence="4" id="KW-0963">Cytoplasm</keyword>
<feature type="binding site" evidence="4">
    <location>
        <begin position="301"/>
        <end position="306"/>
    </location>
    <ligand>
        <name>ATP</name>
        <dbReference type="ChEBI" id="CHEBI:30616"/>
    </ligand>
</feature>
<dbReference type="GO" id="GO:0008652">
    <property type="term" value="P:amino acid biosynthetic process"/>
    <property type="evidence" value="ECO:0007669"/>
    <property type="project" value="UniProtKB-KW"/>
</dbReference>
<evidence type="ECO:0000256" key="2">
    <source>
        <dbReference type="ARBA" id="ARBA00023141"/>
    </source>
</evidence>
<dbReference type="HAMAP" id="MF_00109">
    <property type="entry name" value="Shikimate_kinase"/>
    <property type="match status" value="1"/>
</dbReference>
<dbReference type="InterPro" id="IPR036291">
    <property type="entry name" value="NAD(P)-bd_dom_sf"/>
</dbReference>
<evidence type="ECO:0000256" key="1">
    <source>
        <dbReference type="ARBA" id="ARBA00004871"/>
    </source>
</evidence>
<keyword evidence="5" id="KW-0521">NADP</keyword>
<feature type="active site" description="Proton acceptor" evidence="5">
    <location>
        <position position="71"/>
    </location>
</feature>
<dbReference type="AlphaFoldDB" id="A0AAI9NYE1"/>
<feature type="binding site" evidence="5">
    <location>
        <begin position="20"/>
        <end position="22"/>
    </location>
    <ligand>
        <name>shikimate</name>
        <dbReference type="ChEBI" id="CHEBI:36208"/>
    </ligand>
</feature>
<comment type="caution">
    <text evidence="8">The sequence shown here is derived from an EMBL/GenBank/DDBJ whole genome shotgun (WGS) entry which is preliminary data.</text>
</comment>
<feature type="domain" description="Quinate/shikimate 5-dehydrogenase/glutamyl-tRNA reductase" evidence="6">
    <location>
        <begin position="121"/>
        <end position="191"/>
    </location>
</feature>
<sequence>MEINGKTRLLGLLGDPVQHTLSPLIHNTLSDILGINEVYVPFHTHKEGLADAVKGAFELNILGMNATVPHKNEIMASLVDIDEGAAAIGAVNTLVRTANGYKGYNTDMMGLSRELESYGVELDSKRVIILGAGGAARAVAYMCMNKGADKVYILNRTIEKAQTIAEDMNGHFGRETMTAMRLGDYGQLLQENVDDKFVVFQSTSIGLAPNNEAVVIDDPHFYDRVSVGIDLIYNPFETKFMKLCRQAGALAYNGLRMLLYQGIIAYELWNDISISEDVADIVYDRLLQSIRENVILIGFMGCGKTTVGEALARKLNFDLLDVDSYIEDKAGCSIKQIFADKGEEYFRQLETDTLKELNSRLSHTVISTGGGLPMRQANVDELRRMGRIIYLDVKPEEVVRRLAGDTTRPLLQGENVDQRVRKLMGQRGPVYEAAADIIVPVTGIEIDEIVQEISSYIEGGR</sequence>
<dbReference type="InterPro" id="IPR000623">
    <property type="entry name" value="Shikimate_kinase/TSH1"/>
</dbReference>
<comment type="catalytic activity">
    <reaction evidence="4">
        <text>shikimate + ATP = 3-phosphoshikimate + ADP + H(+)</text>
        <dbReference type="Rhea" id="RHEA:13121"/>
        <dbReference type="ChEBI" id="CHEBI:15378"/>
        <dbReference type="ChEBI" id="CHEBI:30616"/>
        <dbReference type="ChEBI" id="CHEBI:36208"/>
        <dbReference type="ChEBI" id="CHEBI:145989"/>
        <dbReference type="ChEBI" id="CHEBI:456216"/>
        <dbReference type="EC" id="2.7.1.71"/>
    </reaction>
</comment>
<comment type="pathway">
    <text evidence="1 5">Metabolic intermediate biosynthesis; chorismate biosynthesis; chorismate from D-erythrose 4-phosphate and phosphoenolpyruvate: step 4/7.</text>
</comment>
<comment type="function">
    <text evidence="5">Involved in the biosynthesis of the chorismate, which leads to the biosynthesis of aromatic amino acids. Catalyzes the reversible NADPH linked reduction of 3-dehydroshikimate (DHSA) to yield shikimate (SA).</text>
</comment>
<feature type="binding site" evidence="4">
    <location>
        <position position="370"/>
    </location>
    <ligand>
        <name>substrate</name>
    </ligand>
</feature>
<dbReference type="PANTHER" id="PTHR21089:SF1">
    <property type="entry name" value="BIFUNCTIONAL 3-DEHYDROQUINATE DEHYDRATASE_SHIKIMATE DEHYDROGENASE, CHLOROPLASTIC"/>
    <property type="match status" value="1"/>
</dbReference>
<feature type="binding site" evidence="4">
    <location>
        <position position="427"/>
    </location>
    <ligand>
        <name>substrate</name>
    </ligand>
</feature>
<dbReference type="Gene3D" id="3.40.50.720">
    <property type="entry name" value="NAD(P)-binding Rossmann-like Domain"/>
    <property type="match status" value="1"/>
</dbReference>
<dbReference type="Pfam" id="PF01202">
    <property type="entry name" value="SKI"/>
    <property type="match status" value="1"/>
</dbReference>
<dbReference type="EC" id="1.1.1.25" evidence="5"/>
<dbReference type="GO" id="GO:0005737">
    <property type="term" value="C:cytoplasm"/>
    <property type="evidence" value="ECO:0007669"/>
    <property type="project" value="UniProtKB-SubCell"/>
</dbReference>
<evidence type="ECO:0000313" key="9">
    <source>
        <dbReference type="Proteomes" id="UP000660047"/>
    </source>
</evidence>
<feature type="domain" description="Shikimate dehydrogenase substrate binding N-terminal" evidence="7">
    <location>
        <begin position="12"/>
        <end position="94"/>
    </location>
</feature>
<dbReference type="SUPFAM" id="SSF53223">
    <property type="entry name" value="Aminoacid dehydrogenase-like, N-terminal domain"/>
    <property type="match status" value="1"/>
</dbReference>
<name>A0AAI9NYE1_9FIRM</name>
<dbReference type="CDD" id="cd01065">
    <property type="entry name" value="NAD_bind_Shikimate_DH"/>
    <property type="match status" value="1"/>
</dbReference>
<keyword evidence="2 4" id="KW-0057">Aromatic amino acid biosynthesis</keyword>
<dbReference type="Gene3D" id="3.40.50.300">
    <property type="entry name" value="P-loop containing nucleotide triphosphate hydrolases"/>
    <property type="match status" value="1"/>
</dbReference>
<comment type="cofactor">
    <cofactor evidence="4">
        <name>Mg(2+)</name>
        <dbReference type="ChEBI" id="CHEBI:18420"/>
    </cofactor>
    <text evidence="4">Binds 1 Mg(2+) ion per subunit.</text>
</comment>
<dbReference type="GO" id="GO:0019632">
    <property type="term" value="P:shikimate metabolic process"/>
    <property type="evidence" value="ECO:0007669"/>
    <property type="project" value="TreeGrafter"/>
</dbReference>
<keyword evidence="4" id="KW-0547">Nucleotide-binding</keyword>
<dbReference type="InterPro" id="IPR006151">
    <property type="entry name" value="Shikm_DH/Glu-tRNA_Rdtase"/>
</dbReference>
<dbReference type="GO" id="GO:0004764">
    <property type="term" value="F:shikimate 3-dehydrogenase (NADP+) activity"/>
    <property type="evidence" value="ECO:0007669"/>
    <property type="project" value="UniProtKB-UniRule"/>
</dbReference>
<gene>
    <name evidence="5" type="primary">aroE</name>
    <name evidence="4" type="synonym">aroK</name>
    <name evidence="8" type="ORF">COEU31_11600</name>
</gene>
<feature type="binding site" evidence="5">
    <location>
        <begin position="155"/>
        <end position="160"/>
    </location>
    <ligand>
        <name>NADP(+)</name>
        <dbReference type="ChEBI" id="CHEBI:58349"/>
    </ligand>
</feature>
<dbReference type="InterPro" id="IPR027417">
    <property type="entry name" value="P-loop_NTPase"/>
</dbReference>
<comment type="similarity">
    <text evidence="5">Belongs to the shikimate dehydrogenase family.</text>
</comment>
<feature type="binding site" evidence="4">
    <location>
        <position position="408"/>
    </location>
    <ligand>
        <name>ATP</name>
        <dbReference type="ChEBI" id="CHEBI:30616"/>
    </ligand>
</feature>
<keyword evidence="4" id="KW-0028">Amino-acid biosynthesis</keyword>
<feature type="binding site" evidence="5">
    <location>
        <begin position="131"/>
        <end position="135"/>
    </location>
    <ligand>
        <name>NADP(+)</name>
        <dbReference type="ChEBI" id="CHEBI:58349"/>
    </ligand>
</feature>
<feature type="binding site" evidence="5">
    <location>
        <position position="233"/>
    </location>
    <ligand>
        <name>shikimate</name>
        <dbReference type="ChEBI" id="CHEBI:36208"/>
    </ligand>
</feature>
<dbReference type="HAMAP" id="MF_00222">
    <property type="entry name" value="Shikimate_DH_AroE"/>
    <property type="match status" value="1"/>
</dbReference>
<dbReference type="Pfam" id="PF08501">
    <property type="entry name" value="Shikimate_dh_N"/>
    <property type="match status" value="1"/>
</dbReference>
<evidence type="ECO:0000256" key="3">
    <source>
        <dbReference type="ARBA" id="ARBA00049442"/>
    </source>
</evidence>
<accession>A0AAI9NYE1</accession>
<comment type="similarity">
    <text evidence="4">Belongs to the shikimate kinase family.</text>
</comment>
<feature type="binding site" evidence="5">
    <location>
        <position position="254"/>
    </location>
    <ligand>
        <name>NADP(+)</name>
        <dbReference type="ChEBI" id="CHEBI:58349"/>
    </ligand>
</feature>
<feature type="binding site" evidence="5">
    <location>
        <position position="231"/>
    </location>
    <ligand>
        <name>NADP(+)</name>
        <dbReference type="ChEBI" id="CHEBI:58349"/>
    </ligand>
</feature>
<dbReference type="Gene3D" id="3.40.50.10860">
    <property type="entry name" value="Leucine Dehydrogenase, chain A, domain 1"/>
    <property type="match status" value="1"/>
</dbReference>
<keyword evidence="4" id="KW-0418">Kinase</keyword>
<keyword evidence="5" id="KW-0560">Oxidoreductase</keyword>
<organism evidence="8 9">
    <name type="scientific">Coprococcus eutactus</name>
    <dbReference type="NCBI Taxonomy" id="33043"/>
    <lineage>
        <taxon>Bacteria</taxon>
        <taxon>Bacillati</taxon>
        <taxon>Bacillota</taxon>
        <taxon>Clostridia</taxon>
        <taxon>Lachnospirales</taxon>
        <taxon>Lachnospiraceae</taxon>
        <taxon>Coprococcus</taxon>
    </lineage>
</organism>
<dbReference type="GO" id="GO:0000287">
    <property type="term" value="F:magnesium ion binding"/>
    <property type="evidence" value="ECO:0007669"/>
    <property type="project" value="UniProtKB-UniRule"/>
</dbReference>
<comment type="subunit">
    <text evidence="4">Monomer.</text>
</comment>
<feature type="binding site" evidence="4">
    <location>
        <position position="347"/>
    </location>
    <ligand>
        <name>substrate</name>
    </ligand>
</feature>
<evidence type="ECO:0000256" key="5">
    <source>
        <dbReference type="HAMAP-Rule" id="MF_00222"/>
    </source>
</evidence>
<dbReference type="CDD" id="cd00464">
    <property type="entry name" value="SK"/>
    <property type="match status" value="1"/>
</dbReference>
<dbReference type="GO" id="GO:0005524">
    <property type="term" value="F:ATP binding"/>
    <property type="evidence" value="ECO:0007669"/>
    <property type="project" value="UniProtKB-UniRule"/>
</dbReference>
<feature type="binding site" evidence="5">
    <location>
        <position position="67"/>
    </location>
    <ligand>
        <name>shikimate</name>
        <dbReference type="ChEBI" id="CHEBI:36208"/>
    </ligand>
</feature>
<dbReference type="EMBL" id="BLYL01000005">
    <property type="protein sequence ID" value="GFO94114.1"/>
    <property type="molecule type" value="Genomic_DNA"/>
</dbReference>
<proteinExistence type="inferred from homology"/>
<dbReference type="RefSeq" id="WP_015533569.1">
    <property type="nucleotide sequence ID" value="NZ_BLYL01000005.1"/>
</dbReference>
<dbReference type="InterPro" id="IPR046346">
    <property type="entry name" value="Aminoacid_DH-like_N_sf"/>
</dbReference>
<keyword evidence="4" id="KW-0067">ATP-binding</keyword>
<dbReference type="SUPFAM" id="SSF51735">
    <property type="entry name" value="NAD(P)-binding Rossmann-fold domains"/>
    <property type="match status" value="1"/>
</dbReference>
<evidence type="ECO:0000313" key="8">
    <source>
        <dbReference type="EMBL" id="GFO94114.1"/>
    </source>
</evidence>
<reference evidence="8" key="1">
    <citation type="submission" date="2020-06" db="EMBL/GenBank/DDBJ databases">
        <title>Characterization of fructooligosaccharide metabolism and fructooligosaccharide-degrading enzymes in human commensal butyrate producers.</title>
        <authorList>
            <person name="Tanno H."/>
            <person name="Fujii T."/>
            <person name="Hirano K."/>
            <person name="Maeno S."/>
            <person name="Tonozuka T."/>
            <person name="Sakamoto M."/>
            <person name="Ohkuma M."/>
            <person name="Tochio T."/>
            <person name="Endo A."/>
        </authorList>
    </citation>
    <scope>NUCLEOTIDE SEQUENCE</scope>
    <source>
        <strain evidence="8">JCM 31265</strain>
    </source>
</reference>
<feature type="binding site" evidence="5">
    <location>
        <position position="92"/>
    </location>
    <ligand>
        <name>shikimate</name>
        <dbReference type="ChEBI" id="CHEBI:36208"/>
    </ligand>
</feature>
<dbReference type="SUPFAM" id="SSF52540">
    <property type="entry name" value="P-loop containing nucleoside triphosphate hydrolases"/>
    <property type="match status" value="1"/>
</dbReference>
<protein>
    <recommendedName>
        <fullName evidence="4 5">Multifunctional fusion protein</fullName>
    </recommendedName>
    <domain>
        <recommendedName>
            <fullName evidence="4">Shikimate kinase</fullName>
            <shortName evidence="4">SK</shortName>
            <ecNumber evidence="4">2.7.1.71</ecNumber>
        </recommendedName>
    </domain>
    <domain>
        <recommendedName>
            <fullName evidence="5">Shikimate dehydrogenase (NADP(+))</fullName>
            <shortName evidence="5">SDH</shortName>
            <ecNumber evidence="5">1.1.1.25</ecNumber>
        </recommendedName>
    </domain>
</protein>
<evidence type="ECO:0000259" key="7">
    <source>
        <dbReference type="Pfam" id="PF08501"/>
    </source>
</evidence>